<protein>
    <submittedName>
        <fullName evidence="2">Ribosomal protein HS6-type (S12/L30/L7a)</fullName>
    </submittedName>
</protein>
<dbReference type="InterPro" id="IPR004038">
    <property type="entry name" value="Ribosomal_eL8/eL30/eS12/Gad45"/>
</dbReference>
<dbReference type="Gene3D" id="3.30.1330.30">
    <property type="match status" value="1"/>
</dbReference>
<gene>
    <name evidence="2" type="ordered locus">Desaci_0484</name>
</gene>
<keyword evidence="3" id="KW-1185">Reference proteome</keyword>
<keyword evidence="2" id="KW-0689">Ribosomal protein</keyword>
<dbReference type="SUPFAM" id="SSF55315">
    <property type="entry name" value="L30e-like"/>
    <property type="match status" value="1"/>
</dbReference>
<evidence type="ECO:0000259" key="1">
    <source>
        <dbReference type="Pfam" id="PF01248"/>
    </source>
</evidence>
<organism evidence="2 3">
    <name type="scientific">Desulfosporosinus acidiphilus (strain DSM 22704 / JCM 16185 / SJ4)</name>
    <dbReference type="NCBI Taxonomy" id="646529"/>
    <lineage>
        <taxon>Bacteria</taxon>
        <taxon>Bacillati</taxon>
        <taxon>Bacillota</taxon>
        <taxon>Clostridia</taxon>
        <taxon>Eubacteriales</taxon>
        <taxon>Desulfitobacteriaceae</taxon>
        <taxon>Desulfosporosinus</taxon>
    </lineage>
</organism>
<dbReference type="eggNOG" id="COG1358">
    <property type="taxonomic scope" value="Bacteria"/>
</dbReference>
<dbReference type="KEGG" id="dai:Desaci_0484"/>
<dbReference type="EMBL" id="CP003639">
    <property type="protein sequence ID" value="AFM39550.1"/>
    <property type="molecule type" value="Genomic_DNA"/>
</dbReference>
<reference evidence="2 3" key="1">
    <citation type="journal article" date="2012" name="J. Bacteriol.">
        <title>Complete genome sequences of Desulfosporosinus orientis DSM765T, Desulfosporosinus youngiae DSM17734T, Desulfosporosinus meridiei DSM13257T, and Desulfosporosinus acidiphilus DSM22704T.</title>
        <authorList>
            <person name="Pester M."/>
            <person name="Brambilla E."/>
            <person name="Alazard D."/>
            <person name="Rattei T."/>
            <person name="Weinmaier T."/>
            <person name="Han J."/>
            <person name="Lucas S."/>
            <person name="Lapidus A."/>
            <person name="Cheng J.F."/>
            <person name="Goodwin L."/>
            <person name="Pitluck S."/>
            <person name="Peters L."/>
            <person name="Ovchinnikova G."/>
            <person name="Teshima H."/>
            <person name="Detter J.C."/>
            <person name="Han C.S."/>
            <person name="Tapia R."/>
            <person name="Land M.L."/>
            <person name="Hauser L."/>
            <person name="Kyrpides N.C."/>
            <person name="Ivanova N.N."/>
            <person name="Pagani I."/>
            <person name="Huntmann M."/>
            <person name="Wei C.L."/>
            <person name="Davenport K.W."/>
            <person name="Daligault H."/>
            <person name="Chain P.S."/>
            <person name="Chen A."/>
            <person name="Mavromatis K."/>
            <person name="Markowitz V."/>
            <person name="Szeto E."/>
            <person name="Mikhailova N."/>
            <person name="Pati A."/>
            <person name="Wagner M."/>
            <person name="Woyke T."/>
            <person name="Ollivier B."/>
            <person name="Klenk H.P."/>
            <person name="Spring S."/>
            <person name="Loy A."/>
        </authorList>
    </citation>
    <scope>NUCLEOTIDE SEQUENCE [LARGE SCALE GENOMIC DNA]</scope>
    <source>
        <strain evidence="3">DSM 22704 / JCM 16185 / SJ4</strain>
    </source>
</reference>
<sequence length="84" mass="9368">MLLDETFKQARNKTVGLKQTQRALEKGTVRCVYVAKDAEAHVLRPILEWCRTHNVERIEVSTMKELGNACGIEVGTAVAAILED</sequence>
<dbReference type="Pfam" id="PF01248">
    <property type="entry name" value="Ribosomal_L7Ae"/>
    <property type="match status" value="1"/>
</dbReference>
<accession>I4D176</accession>
<dbReference type="Proteomes" id="UP000002892">
    <property type="component" value="Chromosome"/>
</dbReference>
<keyword evidence="2" id="KW-0687">Ribonucleoprotein</keyword>
<evidence type="ECO:0000313" key="3">
    <source>
        <dbReference type="Proteomes" id="UP000002892"/>
    </source>
</evidence>
<proteinExistence type="predicted"/>
<dbReference type="InterPro" id="IPR029064">
    <property type="entry name" value="Ribosomal_eL30-like_sf"/>
</dbReference>
<dbReference type="STRING" id="646529.Desaci_0484"/>
<dbReference type="GO" id="GO:0005840">
    <property type="term" value="C:ribosome"/>
    <property type="evidence" value="ECO:0007669"/>
    <property type="project" value="UniProtKB-KW"/>
</dbReference>
<dbReference type="AlphaFoldDB" id="I4D176"/>
<feature type="domain" description="Ribosomal protein eL8/eL30/eS12/Gadd45" evidence="1">
    <location>
        <begin position="8"/>
        <end position="83"/>
    </location>
</feature>
<name>I4D176_DESAJ</name>
<dbReference type="PRINTS" id="PR00884">
    <property type="entry name" value="RIBOSOMALHS6"/>
</dbReference>
<dbReference type="HOGENOM" id="CLU_168063_1_0_9"/>
<evidence type="ECO:0000313" key="2">
    <source>
        <dbReference type="EMBL" id="AFM39550.1"/>
    </source>
</evidence>